<evidence type="ECO:0000256" key="1">
    <source>
        <dbReference type="SAM" id="Coils"/>
    </source>
</evidence>
<accession>A0AAX4JXP6</accession>
<feature type="compositionally biased region" description="Low complexity" evidence="2">
    <location>
        <begin position="35"/>
        <end position="48"/>
    </location>
</feature>
<dbReference type="PANTHER" id="PTHR13621:SF2">
    <property type="entry name" value="PROLINE-RICH PROTEIN PRCC"/>
    <property type="match status" value="1"/>
</dbReference>
<sequence length="416" mass="45207">MLLANYASDSDSDAGSDTEQTIKPVNIVSPKKILTSSSAASTSKTVPVKTKKPVKITLGLPKSEVDATEKSSGDEDGKDEEDQIKGGTSLKIAGGKGGSSLLGMLPPPKRKLPSSSTTSATVNKGASLKVNKSMANDPSSSSSSSSEPKINIPKPLLASTKAKLASSTMLSAEDDENDEDENEEKDKLLPPSLARKNQKRKGEGEEFLDLFGLGTSTSSSSIKASIASSSSTSTSSSLKPTLISSAPLAPDYQPPEPSVNDPYPGYYQIPSSGEWKQYDPEYYNSFFVKQQQQQQQQSKEEEDDDGRIGKHWNEFNNGEFKGNLLDINPLQSIQDARKQEEINNLAKRQKVSENQFEYKPVGQVKGLASQRHQLTSLLNTAYTQREELEDRIAQNKKNMRMAGTKYGMLLYSLSFG</sequence>
<feature type="compositionally biased region" description="Basic and acidic residues" evidence="2">
    <location>
        <begin position="63"/>
        <end position="75"/>
    </location>
</feature>
<evidence type="ECO:0008006" key="5">
    <source>
        <dbReference type="Google" id="ProtNLM"/>
    </source>
</evidence>
<dbReference type="GO" id="GO:0005634">
    <property type="term" value="C:nucleus"/>
    <property type="evidence" value="ECO:0007669"/>
    <property type="project" value="TreeGrafter"/>
</dbReference>
<dbReference type="GeneID" id="91095748"/>
<feature type="compositionally biased region" description="Low complexity" evidence="2">
    <location>
        <begin position="215"/>
        <end position="246"/>
    </location>
</feature>
<gene>
    <name evidence="3" type="ORF">L201_005078</name>
</gene>
<feature type="region of interest" description="Disordered" evidence="2">
    <location>
        <begin position="289"/>
        <end position="308"/>
    </location>
</feature>
<dbReference type="Pfam" id="PF10253">
    <property type="entry name" value="PRCC"/>
    <property type="match status" value="1"/>
</dbReference>
<name>A0AAX4JXP6_9TREE</name>
<reference evidence="3 4" key="1">
    <citation type="submission" date="2024-01" db="EMBL/GenBank/DDBJ databases">
        <title>Comparative genomics of Cryptococcus and Kwoniella reveals pathogenesis evolution and contrasting modes of karyotype evolution via chromosome fusion or intercentromeric recombination.</title>
        <authorList>
            <person name="Coelho M.A."/>
            <person name="David-Palma M."/>
            <person name="Shea T."/>
            <person name="Bowers K."/>
            <person name="McGinley-Smith S."/>
            <person name="Mohammad A.W."/>
            <person name="Gnirke A."/>
            <person name="Yurkov A.M."/>
            <person name="Nowrousian M."/>
            <person name="Sun S."/>
            <person name="Cuomo C.A."/>
            <person name="Heitman J."/>
        </authorList>
    </citation>
    <scope>NUCLEOTIDE SEQUENCE [LARGE SCALE GENOMIC DNA]</scope>
    <source>
        <strain evidence="3 4">CBS 6074</strain>
    </source>
</reference>
<dbReference type="AlphaFoldDB" id="A0AAX4JXP6"/>
<feature type="compositionally biased region" description="Acidic residues" evidence="2">
    <location>
        <begin position="172"/>
        <end position="183"/>
    </location>
</feature>
<protein>
    <recommendedName>
        <fullName evidence="5">Mitotic checkpoint regulator, MAD2B-interacting-domain-containing protein</fullName>
    </recommendedName>
</protein>
<dbReference type="Proteomes" id="UP001355207">
    <property type="component" value="Chromosome 6"/>
</dbReference>
<dbReference type="InterPro" id="IPR018800">
    <property type="entry name" value="PRCC"/>
</dbReference>
<organism evidence="3 4">
    <name type="scientific">Kwoniella dendrophila CBS 6074</name>
    <dbReference type="NCBI Taxonomy" id="1295534"/>
    <lineage>
        <taxon>Eukaryota</taxon>
        <taxon>Fungi</taxon>
        <taxon>Dikarya</taxon>
        <taxon>Basidiomycota</taxon>
        <taxon>Agaricomycotina</taxon>
        <taxon>Tremellomycetes</taxon>
        <taxon>Tremellales</taxon>
        <taxon>Cryptococcaceae</taxon>
        <taxon>Kwoniella</taxon>
    </lineage>
</organism>
<feature type="coiled-coil region" evidence="1">
    <location>
        <begin position="371"/>
        <end position="405"/>
    </location>
</feature>
<evidence type="ECO:0000256" key="2">
    <source>
        <dbReference type="SAM" id="MobiDB-lite"/>
    </source>
</evidence>
<dbReference type="EMBL" id="CP144103">
    <property type="protein sequence ID" value="WWC90145.1"/>
    <property type="molecule type" value="Genomic_DNA"/>
</dbReference>
<keyword evidence="4" id="KW-1185">Reference proteome</keyword>
<evidence type="ECO:0000313" key="4">
    <source>
        <dbReference type="Proteomes" id="UP001355207"/>
    </source>
</evidence>
<proteinExistence type="predicted"/>
<feature type="region of interest" description="Disordered" evidence="2">
    <location>
        <begin position="1"/>
        <end position="271"/>
    </location>
</feature>
<dbReference type="PANTHER" id="PTHR13621">
    <property type="entry name" value="PROLINE-RICH PROTEIN PRCC"/>
    <property type="match status" value="1"/>
</dbReference>
<evidence type="ECO:0000313" key="3">
    <source>
        <dbReference type="EMBL" id="WWC90145.1"/>
    </source>
</evidence>
<dbReference type="RefSeq" id="XP_066076908.1">
    <property type="nucleotide sequence ID" value="XM_066220811.1"/>
</dbReference>
<keyword evidence="1" id="KW-0175">Coiled coil</keyword>